<evidence type="ECO:0000256" key="5">
    <source>
        <dbReference type="ARBA" id="ARBA00022833"/>
    </source>
</evidence>
<keyword evidence="7" id="KW-0496">Mitochondrion</keyword>
<dbReference type="Proteomes" id="UP000466442">
    <property type="component" value="Unassembled WGS sequence"/>
</dbReference>
<evidence type="ECO:0000256" key="4">
    <source>
        <dbReference type="ARBA" id="ARBA00022801"/>
    </source>
</evidence>
<dbReference type="GO" id="GO:0030678">
    <property type="term" value="C:mitochondrial ribonuclease P complex"/>
    <property type="evidence" value="ECO:0007669"/>
    <property type="project" value="TreeGrafter"/>
</dbReference>
<dbReference type="OrthoDB" id="46913at2759"/>
<keyword evidence="4" id="KW-0378">Hydrolase</keyword>
<dbReference type="GO" id="GO:0004526">
    <property type="term" value="F:ribonuclease P activity"/>
    <property type="evidence" value="ECO:0007669"/>
    <property type="project" value="TreeGrafter"/>
</dbReference>
<dbReference type="InterPro" id="IPR031595">
    <property type="entry name" value="PRORP_C"/>
</dbReference>
<gene>
    <name evidence="9" type="ORF">GE061_006791</name>
</gene>
<evidence type="ECO:0000256" key="3">
    <source>
        <dbReference type="ARBA" id="ARBA00022723"/>
    </source>
</evidence>
<dbReference type="CDD" id="cd18718">
    <property type="entry name" value="PIN_PRORP"/>
    <property type="match status" value="1"/>
</dbReference>
<keyword evidence="10" id="KW-1185">Reference proteome</keyword>
<evidence type="ECO:0000256" key="6">
    <source>
        <dbReference type="ARBA" id="ARBA00022946"/>
    </source>
</evidence>
<sequence>MGQQPSRVRSHFLWSRHLWLRLLEPRGPTLPQVPALPEIRSMVVRSQVAFPCPCLLEKPVSTQFRVPLPALLIVGFLAMASSRTGMVLNLLRRTNFRFIYPVNCRKGLISSSVKLESVKSKRITKAEADYQTQKAIVGVFVEKGDLSGLDHLREEVLNAGATLNKFTFDAHFIGICSELGAFELGRDFFRVLHSEGKAGVGAISRYFAMCHAFPDKFGPSEQELLLKVYDELLDKYDVLDVSTCEAVALGIGLTERWRSEIPRLLEMVSHSGVSPSPTLWTTAIECAFHHQDRQVAWNFMDCYANSGKLILPKLYEIVLKQNNILPRLLRWIQKHGIILNVDSADVFMRHAPALGATAKSSLVSRKGSCKACRRSLEPSLLSSEDFELLCSAFLDPVLVGRDIFQKTSPEELKNFHTFLEKVLPVDVVLDGLNIAYVSKKLSPHGAKLLRFVTSHFVSEGRKILVIGRKHMNRWSTNEMNYVKSNASVFLAENVTEDDPFLLYAALKSGIGTKFVSRDRMTSHRFLLKQPHLQRIFSKWQTLHQFHPLHISECGSSVALRPPSNFAREPQQTSAGVWHLPVVDHSQMNVEGHLQDETAPWLCLSNVQSTRAKSQS</sequence>
<dbReference type="GO" id="GO:0046872">
    <property type="term" value="F:metal ion binding"/>
    <property type="evidence" value="ECO:0007669"/>
    <property type="project" value="UniProtKB-KW"/>
</dbReference>
<comment type="similarity">
    <text evidence="2">Belongs to the PPR family. P subfamily.</text>
</comment>
<keyword evidence="5" id="KW-0862">Zinc</keyword>
<dbReference type="PANTHER" id="PTHR13547">
    <property type="match status" value="1"/>
</dbReference>
<dbReference type="Pfam" id="PF16953">
    <property type="entry name" value="PRORP"/>
    <property type="match status" value="1"/>
</dbReference>
<evidence type="ECO:0000259" key="8">
    <source>
        <dbReference type="Pfam" id="PF16953"/>
    </source>
</evidence>
<evidence type="ECO:0000313" key="9">
    <source>
        <dbReference type="EMBL" id="KAF6198769.1"/>
    </source>
</evidence>
<comment type="subcellular location">
    <subcellularLocation>
        <location evidence="1">Mitochondrion</location>
    </subcellularLocation>
</comment>
<protein>
    <recommendedName>
        <fullName evidence="8">PRORP domain-containing protein</fullName>
    </recommendedName>
</protein>
<keyword evidence="3" id="KW-0479">Metal-binding</keyword>
<name>A0A8S9WRG1_APOLU</name>
<feature type="domain" description="PRORP" evidence="8">
    <location>
        <begin position="364"/>
        <end position="602"/>
    </location>
</feature>
<dbReference type="AlphaFoldDB" id="A0A8S9WRG1"/>
<evidence type="ECO:0000313" key="10">
    <source>
        <dbReference type="Proteomes" id="UP000466442"/>
    </source>
</evidence>
<dbReference type="PANTHER" id="PTHR13547:SF1">
    <property type="entry name" value="MITOCHONDRIAL RIBONUCLEASE P CATALYTIC SUBUNIT"/>
    <property type="match status" value="1"/>
</dbReference>
<dbReference type="EMBL" id="WIXP02000015">
    <property type="protein sequence ID" value="KAF6198769.1"/>
    <property type="molecule type" value="Genomic_DNA"/>
</dbReference>
<accession>A0A8S9WRG1</accession>
<evidence type="ECO:0000256" key="1">
    <source>
        <dbReference type="ARBA" id="ARBA00004173"/>
    </source>
</evidence>
<proteinExistence type="inferred from homology"/>
<dbReference type="GO" id="GO:0097745">
    <property type="term" value="P:mitochondrial tRNA 5'-end processing"/>
    <property type="evidence" value="ECO:0007669"/>
    <property type="project" value="TreeGrafter"/>
</dbReference>
<keyword evidence="6" id="KW-0809">Transit peptide</keyword>
<comment type="caution">
    <text evidence="9">The sequence shown here is derived from an EMBL/GenBank/DDBJ whole genome shotgun (WGS) entry which is preliminary data.</text>
</comment>
<dbReference type="Gene3D" id="3.40.50.11980">
    <property type="match status" value="1"/>
</dbReference>
<dbReference type="GO" id="GO:0001682">
    <property type="term" value="P:tRNA 5'-leader removal"/>
    <property type="evidence" value="ECO:0007669"/>
    <property type="project" value="TreeGrafter"/>
</dbReference>
<evidence type="ECO:0000256" key="7">
    <source>
        <dbReference type="ARBA" id="ARBA00023128"/>
    </source>
</evidence>
<reference evidence="9" key="1">
    <citation type="journal article" date="2021" name="Mol. Ecol. Resour.">
        <title>Apolygus lucorum genome provides insights into omnivorousness and mesophyll feeding.</title>
        <authorList>
            <person name="Liu Y."/>
            <person name="Liu H."/>
            <person name="Wang H."/>
            <person name="Huang T."/>
            <person name="Liu B."/>
            <person name="Yang B."/>
            <person name="Yin L."/>
            <person name="Li B."/>
            <person name="Zhang Y."/>
            <person name="Zhang S."/>
            <person name="Jiang F."/>
            <person name="Zhang X."/>
            <person name="Ren Y."/>
            <person name="Wang B."/>
            <person name="Wang S."/>
            <person name="Lu Y."/>
            <person name="Wu K."/>
            <person name="Fan W."/>
            <person name="Wang G."/>
        </authorList>
    </citation>
    <scope>NUCLEOTIDE SEQUENCE</scope>
    <source>
        <strain evidence="9">12Hb</strain>
    </source>
</reference>
<organism evidence="9 10">
    <name type="scientific">Apolygus lucorum</name>
    <name type="common">Small green plant bug</name>
    <name type="synonym">Lygocoris lucorum</name>
    <dbReference type="NCBI Taxonomy" id="248454"/>
    <lineage>
        <taxon>Eukaryota</taxon>
        <taxon>Metazoa</taxon>
        <taxon>Ecdysozoa</taxon>
        <taxon>Arthropoda</taxon>
        <taxon>Hexapoda</taxon>
        <taxon>Insecta</taxon>
        <taxon>Pterygota</taxon>
        <taxon>Neoptera</taxon>
        <taxon>Paraneoptera</taxon>
        <taxon>Hemiptera</taxon>
        <taxon>Heteroptera</taxon>
        <taxon>Panheteroptera</taxon>
        <taxon>Cimicomorpha</taxon>
        <taxon>Miridae</taxon>
        <taxon>Mirini</taxon>
        <taxon>Apolygus</taxon>
    </lineage>
</organism>
<evidence type="ECO:0000256" key="2">
    <source>
        <dbReference type="ARBA" id="ARBA00007626"/>
    </source>
</evidence>
<dbReference type="InterPro" id="IPR033495">
    <property type="entry name" value="MRPP3_PIN_dom"/>
</dbReference>